<evidence type="ECO:0000256" key="9">
    <source>
        <dbReference type="RuleBase" id="RU003455"/>
    </source>
</evidence>
<dbReference type="GO" id="GO:0005524">
    <property type="term" value="F:ATP binding"/>
    <property type="evidence" value="ECO:0007669"/>
    <property type="project" value="UniProtKB-UniRule"/>
</dbReference>
<dbReference type="CDD" id="cd07781">
    <property type="entry name" value="ASKHA_NBD_FGGY_L-RBK"/>
    <property type="match status" value="1"/>
</dbReference>
<comment type="similarity">
    <text evidence="7 9">Belongs to the ribulokinase family.</text>
</comment>
<evidence type="ECO:0000259" key="10">
    <source>
        <dbReference type="Pfam" id="PF00370"/>
    </source>
</evidence>
<dbReference type="InterPro" id="IPR018483">
    <property type="entry name" value="Carb_kinase_FGGY_CS"/>
</dbReference>
<evidence type="ECO:0000256" key="1">
    <source>
        <dbReference type="ARBA" id="ARBA00022679"/>
    </source>
</evidence>
<dbReference type="InterPro" id="IPR043129">
    <property type="entry name" value="ATPase_NBD"/>
</dbReference>
<proteinExistence type="inferred from homology"/>
<dbReference type="GO" id="GO:0019150">
    <property type="term" value="F:D-ribulokinase activity"/>
    <property type="evidence" value="ECO:0007669"/>
    <property type="project" value="TreeGrafter"/>
</dbReference>
<dbReference type="NCBIfam" id="TIGR01234">
    <property type="entry name" value="L-ribulokinase"/>
    <property type="match status" value="1"/>
</dbReference>
<comment type="caution">
    <text evidence="12">The sequence shown here is derived from an EMBL/GenBank/DDBJ whole genome shotgun (WGS) entry which is preliminary data.</text>
</comment>
<accession>A0A9X3TSC3</accession>
<feature type="domain" description="Carbohydrate kinase FGGY C-terminal" evidence="11">
    <location>
        <begin position="290"/>
        <end position="488"/>
    </location>
</feature>
<evidence type="ECO:0000259" key="11">
    <source>
        <dbReference type="Pfam" id="PF02782"/>
    </source>
</evidence>
<dbReference type="NCBIfam" id="NF003154">
    <property type="entry name" value="PRK04123.1"/>
    <property type="match status" value="1"/>
</dbReference>
<keyword evidence="4 7" id="KW-0067">ATP-binding</keyword>
<dbReference type="GO" id="GO:0019569">
    <property type="term" value="P:L-arabinose catabolic process to D-xylulose 5-phosphate"/>
    <property type="evidence" value="ECO:0007669"/>
    <property type="project" value="UniProtKB-UniRule"/>
</dbReference>
<dbReference type="InterPro" id="IPR018485">
    <property type="entry name" value="FGGY_C"/>
</dbReference>
<evidence type="ECO:0000313" key="12">
    <source>
        <dbReference type="EMBL" id="MDA5109957.1"/>
    </source>
</evidence>
<dbReference type="AlphaFoldDB" id="A0A9X3TSC3"/>
<gene>
    <name evidence="7" type="primary">araB</name>
    <name evidence="12" type="ORF">O3V59_16445</name>
</gene>
<evidence type="ECO:0000313" key="13">
    <source>
        <dbReference type="Proteomes" id="UP001151071"/>
    </source>
</evidence>
<dbReference type="GO" id="GO:0008741">
    <property type="term" value="F:ribulokinase activity"/>
    <property type="evidence" value="ECO:0007669"/>
    <property type="project" value="UniProtKB-UniRule"/>
</dbReference>
<dbReference type="HAMAP" id="MF_00520">
    <property type="entry name" value="Ribulokinase"/>
    <property type="match status" value="1"/>
</dbReference>
<evidence type="ECO:0000256" key="7">
    <source>
        <dbReference type="HAMAP-Rule" id="MF_00520"/>
    </source>
</evidence>
<comment type="catalytic activity">
    <reaction evidence="7">
        <text>D-ribulose + ATP = D-ribulose 5-phosphate + ADP + H(+)</text>
        <dbReference type="Rhea" id="RHEA:17601"/>
        <dbReference type="ChEBI" id="CHEBI:15378"/>
        <dbReference type="ChEBI" id="CHEBI:17173"/>
        <dbReference type="ChEBI" id="CHEBI:30616"/>
        <dbReference type="ChEBI" id="CHEBI:58121"/>
        <dbReference type="ChEBI" id="CHEBI:456216"/>
        <dbReference type="EC" id="2.7.1.16"/>
    </reaction>
</comment>
<evidence type="ECO:0000256" key="2">
    <source>
        <dbReference type="ARBA" id="ARBA00022741"/>
    </source>
</evidence>
<evidence type="ECO:0000256" key="8">
    <source>
        <dbReference type="NCBIfam" id="TIGR01234"/>
    </source>
</evidence>
<dbReference type="InterPro" id="IPR000577">
    <property type="entry name" value="Carb_kinase_FGGY"/>
</dbReference>
<dbReference type="PIRSF" id="PIRSF000538">
    <property type="entry name" value="GlpK"/>
    <property type="match status" value="1"/>
</dbReference>
<dbReference type="Proteomes" id="UP001151071">
    <property type="component" value="Unassembled WGS sequence"/>
</dbReference>
<keyword evidence="2 7" id="KW-0547">Nucleotide-binding</keyword>
<dbReference type="PANTHER" id="PTHR43435">
    <property type="entry name" value="RIBULOKINASE"/>
    <property type="match status" value="1"/>
</dbReference>
<comment type="pathway">
    <text evidence="7 9">Carbohydrate degradation; L-arabinose degradation via L-ribulose; D-xylulose 5-phosphate from L-arabinose (bacterial route): step 2/3.</text>
</comment>
<protein>
    <recommendedName>
        <fullName evidence="7 8">Ribulokinase</fullName>
        <ecNumber evidence="7 8">2.7.1.16</ecNumber>
    </recommendedName>
</protein>
<evidence type="ECO:0000256" key="4">
    <source>
        <dbReference type="ARBA" id="ARBA00022840"/>
    </source>
</evidence>
<dbReference type="RefSeq" id="WP_271140578.1">
    <property type="nucleotide sequence ID" value="NZ_JAPYYP010000024.1"/>
</dbReference>
<reference evidence="12" key="1">
    <citation type="submission" date="2022-12" db="EMBL/GenBank/DDBJ databases">
        <title>Draft genome sequence of the thermophilic strain Brevibacillus thermoruber HT42, isolated from Los Humeros, Puebla, Mexico, with biotechnological potential.</title>
        <authorList>
            <person name="Lara Sanchez J."/>
            <person name="Solis Palacios R."/>
            <person name="Bustos Baena A.S."/>
            <person name="Ruz Baez A.E."/>
            <person name="Espinosa Luna G."/>
            <person name="Oliart Ros R.M."/>
        </authorList>
    </citation>
    <scope>NUCLEOTIDE SEQUENCE</scope>
    <source>
        <strain evidence="12">HT42</strain>
    </source>
</reference>
<evidence type="ECO:0000256" key="5">
    <source>
        <dbReference type="ARBA" id="ARBA00022935"/>
    </source>
</evidence>
<dbReference type="EC" id="2.7.1.16" evidence="7 8"/>
<sequence length="557" mass="60544">MHDKLVFGVDFGTESARAVLVDAANGEVKAIATKPYAHGVIVETLPGTSVRLNSEWALQDPQDYLDALVDTIRACMNEAGARPDQVIGIGVDFTACTILPIRADGEPLCADPAFRGNPHSWVKLWKHHAAEPEANEITELARARGEAFLRYYGGSLSSEWLLPKVLQILREAPEVYHAADRFVEAGDWIVLQLTGELKRNSCAAGYKETWNKRNGYPSSDFLKALHPDMEHFVRDKIATPIYPVGTYAGRLTEEMARRLGLTEQVAVAVATIDAHASVPGAGIVEPGQMLMVMGTSICHMVMAEEELFIPGVNGVVEDGILPGLYGYEAGQAAGGDTLAWFVRSGVPAAYHQEAEQRGMSLYALLEEKARAIKPGESGLIALDWLNGNRSVLNDASLSGLIVGIRLETKPEEIYLALMESLAFGTRTIIEAFEDGGLPIRKLYACGGLSVNNRLLMQIFANVTGKQVEAVSSPNASALGAAMFGAVAAGTKAGGYDSIMEAASRMKDGHSVVYRPDEQARQTYDRLYRLYKELHDTFGRGSLMKELKAVKKWTEKSV</sequence>
<comment type="catalytic activity">
    <reaction evidence="7 9">
        <text>L-ribulose + ATP = L-ribulose 5-phosphate + ADP + H(+)</text>
        <dbReference type="Rhea" id="RHEA:22072"/>
        <dbReference type="ChEBI" id="CHEBI:15378"/>
        <dbReference type="ChEBI" id="CHEBI:16880"/>
        <dbReference type="ChEBI" id="CHEBI:30616"/>
        <dbReference type="ChEBI" id="CHEBI:58226"/>
        <dbReference type="ChEBI" id="CHEBI:456216"/>
        <dbReference type="EC" id="2.7.1.16"/>
    </reaction>
</comment>
<evidence type="ECO:0000256" key="6">
    <source>
        <dbReference type="ARBA" id="ARBA00023277"/>
    </source>
</evidence>
<evidence type="ECO:0000256" key="3">
    <source>
        <dbReference type="ARBA" id="ARBA00022777"/>
    </source>
</evidence>
<keyword evidence="6 7" id="KW-0119">Carbohydrate metabolism</keyword>
<dbReference type="InterPro" id="IPR005929">
    <property type="entry name" value="Ribulokinase"/>
</dbReference>
<keyword evidence="13" id="KW-1185">Reference proteome</keyword>
<dbReference type="Pfam" id="PF00370">
    <property type="entry name" value="FGGY_N"/>
    <property type="match status" value="1"/>
</dbReference>
<keyword evidence="3 7" id="KW-0418">Kinase</keyword>
<dbReference type="EMBL" id="JAPYYP010000024">
    <property type="protein sequence ID" value="MDA5109957.1"/>
    <property type="molecule type" value="Genomic_DNA"/>
</dbReference>
<dbReference type="GO" id="GO:0005737">
    <property type="term" value="C:cytoplasm"/>
    <property type="evidence" value="ECO:0007669"/>
    <property type="project" value="TreeGrafter"/>
</dbReference>
<dbReference type="SUPFAM" id="SSF53067">
    <property type="entry name" value="Actin-like ATPase domain"/>
    <property type="match status" value="2"/>
</dbReference>
<dbReference type="PANTHER" id="PTHR43435:SF4">
    <property type="entry name" value="FGGY CARBOHYDRATE KINASE DOMAIN-CONTAINING PROTEIN"/>
    <property type="match status" value="1"/>
</dbReference>
<dbReference type="InterPro" id="IPR018484">
    <property type="entry name" value="FGGY_N"/>
</dbReference>
<organism evidence="12 13">
    <name type="scientific">Brevibacillus thermoruber</name>
    <dbReference type="NCBI Taxonomy" id="33942"/>
    <lineage>
        <taxon>Bacteria</taxon>
        <taxon>Bacillati</taxon>
        <taxon>Bacillota</taxon>
        <taxon>Bacilli</taxon>
        <taxon>Bacillales</taxon>
        <taxon>Paenibacillaceae</taxon>
        <taxon>Brevibacillus</taxon>
    </lineage>
</organism>
<name>A0A9X3TSC3_9BACL</name>
<dbReference type="PROSITE" id="PS00445">
    <property type="entry name" value="FGGY_KINASES_2"/>
    <property type="match status" value="1"/>
</dbReference>
<keyword evidence="1 7" id="KW-0808">Transferase</keyword>
<dbReference type="Pfam" id="PF02782">
    <property type="entry name" value="FGGY_C"/>
    <property type="match status" value="1"/>
</dbReference>
<feature type="domain" description="Carbohydrate kinase FGGY N-terminal" evidence="10">
    <location>
        <begin position="6"/>
        <end position="278"/>
    </location>
</feature>
<keyword evidence="5 7" id="KW-0054">Arabinose catabolism</keyword>
<dbReference type="Gene3D" id="3.30.420.40">
    <property type="match status" value="2"/>
</dbReference>